<evidence type="ECO:0000313" key="1">
    <source>
        <dbReference type="EMBL" id="MCT4701179.1"/>
    </source>
</evidence>
<dbReference type="EMBL" id="JALHAP010000072">
    <property type="protein sequence ID" value="MCT4701179.1"/>
    <property type="molecule type" value="Genomic_DNA"/>
</dbReference>
<dbReference type="Proteomes" id="UP001150641">
    <property type="component" value="Unassembled WGS sequence"/>
</dbReference>
<proteinExistence type="predicted"/>
<name>A0A9X3AA81_9ENTR</name>
<comment type="caution">
    <text evidence="1">The sequence shown here is derived from an EMBL/GenBank/DDBJ whole genome shotgun (WGS) entry which is preliminary data.</text>
</comment>
<organism evidence="1 2">
    <name type="scientific">Dryocola boscaweniae</name>
    <dbReference type="NCBI Taxonomy" id="2925397"/>
    <lineage>
        <taxon>Bacteria</taxon>
        <taxon>Pseudomonadati</taxon>
        <taxon>Pseudomonadota</taxon>
        <taxon>Gammaproteobacteria</taxon>
        <taxon>Enterobacterales</taxon>
        <taxon>Enterobacteriaceae</taxon>
        <taxon>Dryocola</taxon>
    </lineage>
</organism>
<gene>
    <name evidence="1" type="ORF">MUA00_05080</name>
</gene>
<dbReference type="RefSeq" id="WP_271121999.1">
    <property type="nucleotide sequence ID" value="NZ_JALHAN010000059.1"/>
</dbReference>
<reference evidence="1" key="1">
    <citation type="submission" date="2022-03" db="EMBL/GenBank/DDBJ databases">
        <title>Proposal of a novel genus Dryocolo and two novel species.</title>
        <authorList>
            <person name="Maddock D.W."/>
            <person name="Brady C.L."/>
            <person name="Denman S."/>
            <person name="Arnold D."/>
        </authorList>
    </citation>
    <scope>NUCLEOTIDE SEQUENCE</scope>
    <source>
        <strain evidence="1">H6W4</strain>
    </source>
</reference>
<sequence>MMSNQETKFDTVETLALIGSATAFWQSVDPAVLEAMCEPGMDDIGELEAHKAA</sequence>
<protein>
    <submittedName>
        <fullName evidence="1">Uncharacterized protein</fullName>
    </submittedName>
</protein>
<dbReference type="AlphaFoldDB" id="A0A9X3AA81"/>
<evidence type="ECO:0000313" key="2">
    <source>
        <dbReference type="Proteomes" id="UP001150641"/>
    </source>
</evidence>
<keyword evidence="2" id="KW-1185">Reference proteome</keyword>
<accession>A0A9X3AA81</accession>